<comment type="similarity">
    <text evidence="7">Belongs to the binding-protein-dependent transport system permease family.</text>
</comment>
<name>A0A4Q2RTN5_9ACTN</name>
<dbReference type="InterPro" id="IPR000515">
    <property type="entry name" value="MetI-like"/>
</dbReference>
<evidence type="ECO:0000256" key="3">
    <source>
        <dbReference type="ARBA" id="ARBA00022475"/>
    </source>
</evidence>
<dbReference type="Proteomes" id="UP000291838">
    <property type="component" value="Unassembled WGS sequence"/>
</dbReference>
<comment type="subcellular location">
    <subcellularLocation>
        <location evidence="1 7">Cell membrane</location>
        <topology evidence="1 7">Multi-pass membrane protein</topology>
    </subcellularLocation>
</comment>
<evidence type="ECO:0000256" key="2">
    <source>
        <dbReference type="ARBA" id="ARBA00022448"/>
    </source>
</evidence>
<keyword evidence="6 7" id="KW-0472">Membrane</keyword>
<dbReference type="Gene3D" id="1.10.3720.10">
    <property type="entry name" value="MetI-like"/>
    <property type="match status" value="1"/>
</dbReference>
<reference evidence="9 10" key="1">
    <citation type="submission" date="2019-01" db="EMBL/GenBank/DDBJ databases">
        <title>Novel species of Nocardioides.</title>
        <authorList>
            <person name="Liu Q."/>
            <person name="Xin Y.-H."/>
        </authorList>
    </citation>
    <scope>NUCLEOTIDE SEQUENCE [LARGE SCALE GENOMIC DNA]</scope>
    <source>
        <strain evidence="9 10">HLT3-15</strain>
    </source>
</reference>
<keyword evidence="2 7" id="KW-0813">Transport</keyword>
<feature type="transmembrane region" description="Helical" evidence="7">
    <location>
        <begin position="180"/>
        <end position="198"/>
    </location>
</feature>
<evidence type="ECO:0000256" key="5">
    <source>
        <dbReference type="ARBA" id="ARBA00022989"/>
    </source>
</evidence>
<keyword evidence="10" id="KW-1185">Reference proteome</keyword>
<dbReference type="PROSITE" id="PS50928">
    <property type="entry name" value="ABC_TM1"/>
    <property type="match status" value="1"/>
</dbReference>
<evidence type="ECO:0000256" key="4">
    <source>
        <dbReference type="ARBA" id="ARBA00022692"/>
    </source>
</evidence>
<dbReference type="GO" id="GO:0043190">
    <property type="term" value="C:ATP-binding cassette (ABC) transporter complex"/>
    <property type="evidence" value="ECO:0007669"/>
    <property type="project" value="InterPro"/>
</dbReference>
<dbReference type="GO" id="GO:0022857">
    <property type="term" value="F:transmembrane transporter activity"/>
    <property type="evidence" value="ECO:0007669"/>
    <property type="project" value="InterPro"/>
</dbReference>
<comment type="caution">
    <text evidence="9">The sequence shown here is derived from an EMBL/GenBank/DDBJ whole genome shotgun (WGS) entry which is preliminary data.</text>
</comment>
<sequence length="286" mass="30944">MNQSVLFDAPGPKTIQRHRIYTVVTLAVLLAAVGLVAFRLNERGQFAGDKWEVFVTPAYVEFILGGLVDTLQMAGAAIVGAMVLGLVLGIGKISDHQIIRGPSWAIVEFFRAVPVLMLMIFFFSIYGIYNGTTGPFWCVVWALTLYNGAVLAEVFRAGLLAVPKGQSEAAYAIGMRKSQVIWIVLLPQAVKIMIPAIISQCVVTLKDTSLGYAIAAPGLTAVARPIYLEFQNHVPVYLVIAAVYIVVNLLLTAIATWVQKRFVGEKKVLQVAAVGEQSAQPGPITN</sequence>
<protein>
    <submittedName>
        <fullName evidence="9">Amino acid ABC transporter permease</fullName>
    </submittedName>
</protein>
<keyword evidence="3" id="KW-1003">Cell membrane</keyword>
<dbReference type="EMBL" id="SDWS01000002">
    <property type="protein sequence ID" value="RYB92450.1"/>
    <property type="molecule type" value="Genomic_DNA"/>
</dbReference>
<feature type="transmembrane region" description="Helical" evidence="7">
    <location>
        <begin position="20"/>
        <end position="38"/>
    </location>
</feature>
<dbReference type="OrthoDB" id="4543034at2"/>
<dbReference type="Pfam" id="PF00528">
    <property type="entry name" value="BPD_transp_1"/>
    <property type="match status" value="1"/>
</dbReference>
<feature type="domain" description="ABC transmembrane type-1" evidence="8">
    <location>
        <begin position="67"/>
        <end position="255"/>
    </location>
</feature>
<evidence type="ECO:0000259" key="8">
    <source>
        <dbReference type="PROSITE" id="PS50928"/>
    </source>
</evidence>
<dbReference type="PANTHER" id="PTHR30614:SF21">
    <property type="entry name" value="AMINO ACID ABC TRANSPORTER PERMEASE"/>
    <property type="match status" value="1"/>
</dbReference>
<feature type="transmembrane region" description="Helical" evidence="7">
    <location>
        <begin position="109"/>
        <end position="128"/>
    </location>
</feature>
<dbReference type="InterPro" id="IPR035906">
    <property type="entry name" value="MetI-like_sf"/>
</dbReference>
<evidence type="ECO:0000256" key="6">
    <source>
        <dbReference type="ARBA" id="ARBA00023136"/>
    </source>
</evidence>
<dbReference type="InterPro" id="IPR043429">
    <property type="entry name" value="ArtM/GltK/GlnP/TcyL/YhdX-like"/>
</dbReference>
<evidence type="ECO:0000256" key="7">
    <source>
        <dbReference type="RuleBase" id="RU363032"/>
    </source>
</evidence>
<dbReference type="NCBIfam" id="TIGR01726">
    <property type="entry name" value="HEQRo_perm_3TM"/>
    <property type="match status" value="1"/>
</dbReference>
<accession>A0A4Q2RTN5</accession>
<feature type="transmembrane region" description="Helical" evidence="7">
    <location>
        <begin position="234"/>
        <end position="258"/>
    </location>
</feature>
<dbReference type="SUPFAM" id="SSF161098">
    <property type="entry name" value="MetI-like"/>
    <property type="match status" value="1"/>
</dbReference>
<keyword evidence="5 7" id="KW-1133">Transmembrane helix</keyword>
<gene>
    <name evidence="9" type="ORF">EUA06_05725</name>
</gene>
<organism evidence="9 10">
    <name type="scientific">Nocardioides glacieisoli</name>
    <dbReference type="NCBI Taxonomy" id="1168730"/>
    <lineage>
        <taxon>Bacteria</taxon>
        <taxon>Bacillati</taxon>
        <taxon>Actinomycetota</taxon>
        <taxon>Actinomycetes</taxon>
        <taxon>Propionibacteriales</taxon>
        <taxon>Nocardioidaceae</taxon>
        <taxon>Nocardioides</taxon>
    </lineage>
</organism>
<feature type="transmembrane region" description="Helical" evidence="7">
    <location>
        <begin position="134"/>
        <end position="159"/>
    </location>
</feature>
<keyword evidence="4 7" id="KW-0812">Transmembrane</keyword>
<dbReference type="AlphaFoldDB" id="A0A4Q2RTN5"/>
<proteinExistence type="inferred from homology"/>
<dbReference type="CDD" id="cd06261">
    <property type="entry name" value="TM_PBP2"/>
    <property type="match status" value="1"/>
</dbReference>
<evidence type="ECO:0000313" key="10">
    <source>
        <dbReference type="Proteomes" id="UP000291838"/>
    </source>
</evidence>
<dbReference type="RefSeq" id="WP_129474055.1">
    <property type="nucleotide sequence ID" value="NZ_SDWS01000002.1"/>
</dbReference>
<feature type="transmembrane region" description="Helical" evidence="7">
    <location>
        <begin position="58"/>
        <end position="88"/>
    </location>
</feature>
<evidence type="ECO:0000256" key="1">
    <source>
        <dbReference type="ARBA" id="ARBA00004651"/>
    </source>
</evidence>
<dbReference type="PANTHER" id="PTHR30614">
    <property type="entry name" value="MEMBRANE COMPONENT OF AMINO ACID ABC TRANSPORTER"/>
    <property type="match status" value="1"/>
</dbReference>
<dbReference type="InterPro" id="IPR010065">
    <property type="entry name" value="AA_ABC_transptr_permease_3TM"/>
</dbReference>
<dbReference type="GO" id="GO:0006865">
    <property type="term" value="P:amino acid transport"/>
    <property type="evidence" value="ECO:0007669"/>
    <property type="project" value="TreeGrafter"/>
</dbReference>
<evidence type="ECO:0000313" key="9">
    <source>
        <dbReference type="EMBL" id="RYB92450.1"/>
    </source>
</evidence>